<protein>
    <recommendedName>
        <fullName evidence="2">VOC domain-containing protein</fullName>
    </recommendedName>
</protein>
<dbReference type="EMBL" id="VGLS01000212">
    <property type="protein sequence ID" value="MBM3223858.1"/>
    <property type="molecule type" value="Genomic_DNA"/>
</dbReference>
<dbReference type="PANTHER" id="PTHR43048:SF3">
    <property type="entry name" value="METHYLMALONYL-COA EPIMERASE, MITOCHONDRIAL"/>
    <property type="match status" value="1"/>
</dbReference>
<dbReference type="InterPro" id="IPR037523">
    <property type="entry name" value="VOC_core"/>
</dbReference>
<evidence type="ECO:0000313" key="3">
    <source>
        <dbReference type="EMBL" id="MBM3223858.1"/>
    </source>
</evidence>
<organism evidence="3 4">
    <name type="scientific">Tectimicrobiota bacterium</name>
    <dbReference type="NCBI Taxonomy" id="2528274"/>
    <lineage>
        <taxon>Bacteria</taxon>
        <taxon>Pseudomonadati</taxon>
        <taxon>Nitrospinota/Tectimicrobiota group</taxon>
        <taxon>Candidatus Tectimicrobiota</taxon>
    </lineage>
</organism>
<gene>
    <name evidence="3" type="ORF">FJZ47_08670</name>
</gene>
<reference evidence="3" key="1">
    <citation type="submission" date="2019-03" db="EMBL/GenBank/DDBJ databases">
        <title>Lake Tanganyika Metagenome-Assembled Genomes (MAGs).</title>
        <authorList>
            <person name="Tran P."/>
        </authorList>
    </citation>
    <scope>NUCLEOTIDE SEQUENCE</scope>
    <source>
        <strain evidence="3">K_DeepCast_65m_m2_066</strain>
    </source>
</reference>
<dbReference type="InterPro" id="IPR051785">
    <property type="entry name" value="MMCE/EMCE_epimerase"/>
</dbReference>
<dbReference type="PROSITE" id="PS51819">
    <property type="entry name" value="VOC"/>
    <property type="match status" value="1"/>
</dbReference>
<dbReference type="Proteomes" id="UP000712673">
    <property type="component" value="Unassembled WGS sequence"/>
</dbReference>
<dbReference type="GO" id="GO:0004493">
    <property type="term" value="F:methylmalonyl-CoA epimerase activity"/>
    <property type="evidence" value="ECO:0007669"/>
    <property type="project" value="TreeGrafter"/>
</dbReference>
<dbReference type="GO" id="GO:0046872">
    <property type="term" value="F:metal ion binding"/>
    <property type="evidence" value="ECO:0007669"/>
    <property type="project" value="UniProtKB-KW"/>
</dbReference>
<dbReference type="GO" id="GO:0046491">
    <property type="term" value="P:L-methylmalonyl-CoA metabolic process"/>
    <property type="evidence" value="ECO:0007669"/>
    <property type="project" value="TreeGrafter"/>
</dbReference>
<sequence>MFDKIQHIGYLVDDLDKAIHWYQQRFGAERAGGGPVASSRMVPGGGRNAFVHFGQVEAELIEPADTSQLPKDTLVMHHVGYVVADIPTAVAKAQTRGFTFLADTPFTNPLGQQVLYFDPATTNGVLIHLTQLPAQPNTIGVGSGVQVEKIIHAGYLVRHVPEAIAWYVEKFDGVHVGGGASRRGGRNAFVNFGQVQVELIEPHDPSTMGHDHVMDHVGYVTQDISVGIAQCSCRGLHFVADAPNTNSIGQQVLYLDTAISMGSRMHLTQLPG</sequence>
<evidence type="ECO:0000256" key="1">
    <source>
        <dbReference type="ARBA" id="ARBA00022723"/>
    </source>
</evidence>
<evidence type="ECO:0000313" key="4">
    <source>
        <dbReference type="Proteomes" id="UP000712673"/>
    </source>
</evidence>
<accession>A0A938B3J5</accession>
<feature type="domain" description="VOC" evidence="2">
    <location>
        <begin position="4"/>
        <end position="132"/>
    </location>
</feature>
<keyword evidence="1" id="KW-0479">Metal-binding</keyword>
<dbReference type="InterPro" id="IPR029068">
    <property type="entry name" value="Glyas_Bleomycin-R_OHBP_Dase"/>
</dbReference>
<proteinExistence type="predicted"/>
<dbReference type="AlphaFoldDB" id="A0A938B3J5"/>
<evidence type="ECO:0000259" key="2">
    <source>
        <dbReference type="PROSITE" id="PS51819"/>
    </source>
</evidence>
<dbReference type="Gene3D" id="3.10.180.10">
    <property type="entry name" value="2,3-Dihydroxybiphenyl 1,2-Dioxygenase, domain 1"/>
    <property type="match status" value="2"/>
</dbReference>
<comment type="caution">
    <text evidence="3">The sequence shown here is derived from an EMBL/GenBank/DDBJ whole genome shotgun (WGS) entry which is preliminary data.</text>
</comment>
<dbReference type="PANTHER" id="PTHR43048">
    <property type="entry name" value="METHYLMALONYL-COA EPIMERASE"/>
    <property type="match status" value="1"/>
</dbReference>
<dbReference type="Pfam" id="PF13669">
    <property type="entry name" value="Glyoxalase_4"/>
    <property type="match status" value="2"/>
</dbReference>
<dbReference type="SUPFAM" id="SSF54593">
    <property type="entry name" value="Glyoxalase/Bleomycin resistance protein/Dihydroxybiphenyl dioxygenase"/>
    <property type="match status" value="1"/>
</dbReference>
<name>A0A938B3J5_UNCTE</name>